<keyword evidence="4 7" id="KW-0267">Excision nuclease</keyword>
<accession>A0A1H7YZF3</accession>
<evidence type="ECO:0000256" key="4">
    <source>
        <dbReference type="ARBA" id="ARBA00022881"/>
    </source>
</evidence>
<comment type="function">
    <text evidence="7">The UvrABC repair system catalyzes the recognition and processing of DNA lesions. UvrC both incises the 5' and 3' sides of the lesion. The N-terminal half is responsible for the 3' incision and the C-terminal half is responsible for the 5' incision.</text>
</comment>
<dbReference type="GO" id="GO:0006289">
    <property type="term" value="P:nucleotide-excision repair"/>
    <property type="evidence" value="ECO:0007669"/>
    <property type="project" value="UniProtKB-UniRule"/>
</dbReference>
<dbReference type="InterPro" id="IPR004791">
    <property type="entry name" value="UvrC"/>
</dbReference>
<dbReference type="GO" id="GO:0009381">
    <property type="term" value="F:excinuclease ABC activity"/>
    <property type="evidence" value="ECO:0007669"/>
    <property type="project" value="UniProtKB-UniRule"/>
</dbReference>
<dbReference type="Pfam" id="PF01541">
    <property type="entry name" value="GIY-YIG"/>
    <property type="match status" value="1"/>
</dbReference>
<dbReference type="InterPro" id="IPR003583">
    <property type="entry name" value="Hlx-hairpin-Hlx_DNA-bd_motif"/>
</dbReference>
<keyword evidence="5 7" id="KW-0234">DNA repair</keyword>
<dbReference type="SMART" id="SM00465">
    <property type="entry name" value="GIYc"/>
    <property type="match status" value="1"/>
</dbReference>
<dbReference type="SUPFAM" id="SSF82771">
    <property type="entry name" value="GIY-YIG endonuclease"/>
    <property type="match status" value="1"/>
</dbReference>
<keyword evidence="12" id="KW-1185">Reference proteome</keyword>
<dbReference type="SMART" id="SM00278">
    <property type="entry name" value="HhH1"/>
    <property type="match status" value="2"/>
</dbReference>
<dbReference type="PROSITE" id="PS50151">
    <property type="entry name" value="UVR"/>
    <property type="match status" value="1"/>
</dbReference>
<dbReference type="Proteomes" id="UP000198744">
    <property type="component" value="Unassembled WGS sequence"/>
</dbReference>
<evidence type="ECO:0000256" key="1">
    <source>
        <dbReference type="ARBA" id="ARBA00022490"/>
    </source>
</evidence>
<dbReference type="AlphaFoldDB" id="A0A1H7YZF3"/>
<feature type="domain" description="UvrC family homology region profile" evidence="10">
    <location>
        <begin position="253"/>
        <end position="472"/>
    </location>
</feature>
<keyword evidence="3 7" id="KW-0228">DNA excision</keyword>
<dbReference type="Gene3D" id="1.10.150.20">
    <property type="entry name" value="5' to 3' exonuclease, C-terminal subdomain"/>
    <property type="match status" value="1"/>
</dbReference>
<keyword evidence="6 7" id="KW-0742">SOS response</keyword>
<dbReference type="Pfam" id="PF22920">
    <property type="entry name" value="UvrC_RNaseH"/>
    <property type="match status" value="1"/>
</dbReference>
<dbReference type="InterPro" id="IPR041663">
    <property type="entry name" value="DisA/LigA_HHH"/>
</dbReference>
<name>A0A1H7YZF3_9BACT</name>
<dbReference type="InterPro" id="IPR001943">
    <property type="entry name" value="UVR_dom"/>
</dbReference>
<comment type="similarity">
    <text evidence="7">Belongs to the UvrC family.</text>
</comment>
<dbReference type="HAMAP" id="MF_00203">
    <property type="entry name" value="UvrC"/>
    <property type="match status" value="1"/>
</dbReference>
<dbReference type="Pfam" id="PF08459">
    <property type="entry name" value="UvrC_RNaseH_dom"/>
    <property type="match status" value="1"/>
</dbReference>
<dbReference type="RefSeq" id="WP_093884015.1">
    <property type="nucleotide sequence ID" value="NZ_FOBS01000019.1"/>
</dbReference>
<dbReference type="Pfam" id="PF02151">
    <property type="entry name" value="UVR"/>
    <property type="match status" value="1"/>
</dbReference>
<dbReference type="InterPro" id="IPR036876">
    <property type="entry name" value="UVR_dom_sf"/>
</dbReference>
<dbReference type="SUPFAM" id="SSF46600">
    <property type="entry name" value="C-terminal UvrC-binding domain of UvrB"/>
    <property type="match status" value="1"/>
</dbReference>
<gene>
    <name evidence="7" type="primary">uvrC</name>
    <name evidence="11" type="ORF">SAMN04489760_11946</name>
</gene>
<evidence type="ECO:0000259" key="10">
    <source>
        <dbReference type="PROSITE" id="PS50165"/>
    </source>
</evidence>
<comment type="subunit">
    <text evidence="7">Interacts with UvrB in an incision complex.</text>
</comment>
<evidence type="ECO:0000256" key="6">
    <source>
        <dbReference type="ARBA" id="ARBA00023236"/>
    </source>
</evidence>
<dbReference type="EMBL" id="FOBS01000019">
    <property type="protein sequence ID" value="SEM51682.1"/>
    <property type="molecule type" value="Genomic_DNA"/>
</dbReference>
<dbReference type="InterPro" id="IPR010994">
    <property type="entry name" value="RuvA_2-like"/>
</dbReference>
<evidence type="ECO:0000313" key="12">
    <source>
        <dbReference type="Proteomes" id="UP000198744"/>
    </source>
</evidence>
<feature type="domain" description="UVR" evidence="8">
    <location>
        <begin position="202"/>
        <end position="237"/>
    </location>
</feature>
<dbReference type="PANTHER" id="PTHR30562">
    <property type="entry name" value="UVRC/OXIDOREDUCTASE"/>
    <property type="match status" value="1"/>
</dbReference>
<keyword evidence="1 7" id="KW-0963">Cytoplasm</keyword>
<organism evidence="11 12">
    <name type="scientific">Syntrophus gentianae</name>
    <dbReference type="NCBI Taxonomy" id="43775"/>
    <lineage>
        <taxon>Bacteria</taxon>
        <taxon>Pseudomonadati</taxon>
        <taxon>Thermodesulfobacteriota</taxon>
        <taxon>Syntrophia</taxon>
        <taxon>Syntrophales</taxon>
        <taxon>Syntrophaceae</taxon>
        <taxon>Syntrophus</taxon>
    </lineage>
</organism>
<reference evidence="11 12" key="1">
    <citation type="submission" date="2016-10" db="EMBL/GenBank/DDBJ databases">
        <authorList>
            <person name="de Groot N.N."/>
        </authorList>
    </citation>
    <scope>NUCLEOTIDE SEQUENCE [LARGE SCALE GENOMIC DNA]</scope>
    <source>
        <strain evidence="11 12">DSM 8423</strain>
    </source>
</reference>
<evidence type="ECO:0000256" key="7">
    <source>
        <dbReference type="HAMAP-Rule" id="MF_00203"/>
    </source>
</evidence>
<protein>
    <recommendedName>
        <fullName evidence="7">UvrABC system protein C</fullName>
        <shortName evidence="7">Protein UvrC</shortName>
    </recommendedName>
    <alternativeName>
        <fullName evidence="7">Excinuclease ABC subunit C</fullName>
    </alternativeName>
</protein>
<dbReference type="InterPro" id="IPR050066">
    <property type="entry name" value="UvrABC_protein_C"/>
</dbReference>
<dbReference type="GO" id="GO:0003677">
    <property type="term" value="F:DNA binding"/>
    <property type="evidence" value="ECO:0007669"/>
    <property type="project" value="UniProtKB-UniRule"/>
</dbReference>
<dbReference type="Pfam" id="PF12826">
    <property type="entry name" value="HHH_2"/>
    <property type="match status" value="1"/>
</dbReference>
<dbReference type="InterPro" id="IPR047296">
    <property type="entry name" value="GIY-YIG_UvrC_Cho"/>
</dbReference>
<dbReference type="InterPro" id="IPR001162">
    <property type="entry name" value="UvrC_RNase_H_dom"/>
</dbReference>
<comment type="subcellular location">
    <subcellularLocation>
        <location evidence="7">Cytoplasm</location>
    </subcellularLocation>
</comment>
<keyword evidence="2 7" id="KW-0227">DNA damage</keyword>
<evidence type="ECO:0000259" key="8">
    <source>
        <dbReference type="PROSITE" id="PS50151"/>
    </source>
</evidence>
<evidence type="ECO:0000256" key="2">
    <source>
        <dbReference type="ARBA" id="ARBA00022763"/>
    </source>
</evidence>
<dbReference type="PROSITE" id="PS50165">
    <property type="entry name" value="UVRC"/>
    <property type="match status" value="1"/>
</dbReference>
<evidence type="ECO:0000313" key="11">
    <source>
        <dbReference type="EMBL" id="SEM51682.1"/>
    </source>
</evidence>
<dbReference type="Gene3D" id="4.10.860.10">
    <property type="entry name" value="UVR domain"/>
    <property type="match status" value="1"/>
</dbReference>
<dbReference type="InterPro" id="IPR038476">
    <property type="entry name" value="UvrC_RNase_H_dom_sf"/>
</dbReference>
<evidence type="ECO:0000256" key="3">
    <source>
        <dbReference type="ARBA" id="ARBA00022769"/>
    </source>
</evidence>
<dbReference type="PANTHER" id="PTHR30562:SF1">
    <property type="entry name" value="UVRABC SYSTEM PROTEIN C"/>
    <property type="match status" value="1"/>
</dbReference>
<evidence type="ECO:0000259" key="9">
    <source>
        <dbReference type="PROSITE" id="PS50164"/>
    </source>
</evidence>
<dbReference type="GO" id="GO:0009432">
    <property type="term" value="P:SOS response"/>
    <property type="evidence" value="ECO:0007669"/>
    <property type="project" value="UniProtKB-UniRule"/>
</dbReference>
<dbReference type="Gene3D" id="3.40.1440.10">
    <property type="entry name" value="GIY-YIG endonuclease"/>
    <property type="match status" value="1"/>
</dbReference>
<dbReference type="InterPro" id="IPR000305">
    <property type="entry name" value="GIY-YIG_endonuc"/>
</dbReference>
<dbReference type="Gene3D" id="3.30.420.340">
    <property type="entry name" value="UvrC, RNAse H endonuclease domain"/>
    <property type="match status" value="1"/>
</dbReference>
<dbReference type="OrthoDB" id="9804933at2"/>
<dbReference type="GO" id="GO:0009380">
    <property type="term" value="C:excinuclease repair complex"/>
    <property type="evidence" value="ECO:0007669"/>
    <property type="project" value="InterPro"/>
</dbReference>
<dbReference type="STRING" id="43775.SAMN04489760_11946"/>
<dbReference type="NCBIfam" id="TIGR00194">
    <property type="entry name" value="uvrC"/>
    <property type="match status" value="1"/>
</dbReference>
<dbReference type="FunFam" id="3.40.1440.10:FF:000001">
    <property type="entry name" value="UvrABC system protein C"/>
    <property type="match status" value="1"/>
</dbReference>
<dbReference type="InterPro" id="IPR035901">
    <property type="entry name" value="GIY-YIG_endonuc_sf"/>
</dbReference>
<dbReference type="SUPFAM" id="SSF47781">
    <property type="entry name" value="RuvA domain 2-like"/>
    <property type="match status" value="1"/>
</dbReference>
<dbReference type="PROSITE" id="PS50164">
    <property type="entry name" value="GIY_YIG"/>
    <property type="match status" value="1"/>
</dbReference>
<feature type="domain" description="GIY-YIG" evidence="9">
    <location>
        <begin position="14"/>
        <end position="92"/>
    </location>
</feature>
<sequence length="614" mass="70435">MKKELESRISSAPRTPGVYLMKDASGKVLYVGKAKDLKSRIRAYFGGTDSRAMIPFLVSRISDLEFIVTETEKEALILENNLIKEHRPRYNVYFRDDKAYFNVRVDLNEPFPRFQMVRRPRKDRAKYFGPYPSSASARETLQFLQSLFPLRTCRDAELNGRTRPCLEYQIRRCLAPCVGRIDSEDYLRMVRDGIVFLEGREKKLLGELKKRMTQAAEEMNFEEAAQLRDRIGAIERTLEKQRMVSRTTKDQDIFGLYREGPLIQVCVLLIRSGKILGSQPLPVLKYEGETKDMLSSLLVQYYDSAAEIPQEILIPYSLEDQEIMNEYLEERRGKALSLLVPRRGRGLELLRIAQQNAEHRLKMERKSFEDPEASLPLLMEKLHLRRFPEKIEAFDISNIGGRLAVASMVTFCGGRPWKSGYRRFRIRTVEGADDYAMMYEALKRRYSTGENMPDLIVVDGGKGQLAVALSLLKDLSISGPDVIGLAKERADSVVSGGGVNKSEDRVYLPHKKEALYLSRWPSVLFLLQRIRDEAHRFAVSYHRHLKTKSDFLSQLDNIPGIGAVRKKTLLRYFGDIQKIREAPLEELAAVKGIGKEMGEKIFAFFHEGKDEAPK</sequence>
<evidence type="ECO:0000256" key="5">
    <source>
        <dbReference type="ARBA" id="ARBA00023204"/>
    </source>
</evidence>
<dbReference type="GO" id="GO:0005737">
    <property type="term" value="C:cytoplasm"/>
    <property type="evidence" value="ECO:0007669"/>
    <property type="project" value="UniProtKB-SubCell"/>
</dbReference>
<proteinExistence type="inferred from homology"/>
<dbReference type="CDD" id="cd10434">
    <property type="entry name" value="GIY-YIG_UvrC_Cho"/>
    <property type="match status" value="1"/>
</dbReference>